<dbReference type="PANTHER" id="PTHR34595">
    <property type="entry name" value="BLR5612 PROTEIN"/>
    <property type="match status" value="1"/>
</dbReference>
<evidence type="ECO:0000313" key="2">
    <source>
        <dbReference type="EMBL" id="MEE2567690.1"/>
    </source>
</evidence>
<evidence type="ECO:0000313" key="3">
    <source>
        <dbReference type="Proteomes" id="UP001310692"/>
    </source>
</evidence>
<comment type="caution">
    <text evidence="2">The sequence shown here is derived from an EMBL/GenBank/DDBJ whole genome shotgun (WGS) entry which is preliminary data.</text>
</comment>
<name>A0ABU7M348_9PROT</name>
<reference evidence="2 3" key="1">
    <citation type="submission" date="2024-01" db="EMBL/GenBank/DDBJ databases">
        <title>Hyphobacterium bacterium isolated from marine sediment.</title>
        <authorList>
            <person name="Zhao S."/>
        </authorList>
    </citation>
    <scope>NUCLEOTIDE SEQUENCE [LARGE SCALE GENOMIC DNA]</scope>
    <source>
        <strain evidence="2 3">Y60-23</strain>
    </source>
</reference>
<dbReference type="Proteomes" id="UP001310692">
    <property type="component" value="Unassembled WGS sequence"/>
</dbReference>
<dbReference type="Pfam" id="PF04168">
    <property type="entry name" value="Alpha-E"/>
    <property type="match status" value="1"/>
</dbReference>
<protein>
    <submittedName>
        <fullName evidence="2">Alpha-E domain-containing protein</fullName>
    </submittedName>
</protein>
<dbReference type="EMBL" id="JAZDRO010000008">
    <property type="protein sequence ID" value="MEE2567690.1"/>
    <property type="molecule type" value="Genomic_DNA"/>
</dbReference>
<sequence>MLGRTASGLFWMFRQLERSENTARLVEAGMRMALTRAASGENEWASVVTTAGAGDAYRETHDGYDADRVIDFLLRDKRNPSSVLNLFEAARNNARMVRTALTREVWENVNEGWLILKDALARPVPSSHLPDVLSLIRRRSALVRGSWNGTALRNDIYCFARLGTRIERADNTARILDVKYYVLLPSTSNVGSSLDNVQWESILRSASAARSFNWLFGGETTPMKIAEFLTLNAQMPRSLRFCTSDYVRALDTLCELYGERSDSRLLAHALNEDLAGQTIEAVFKTGLHEFLGGFIMRNNALSLQIENDYRFNA</sequence>
<proteinExistence type="predicted"/>
<feature type="domain" description="DUF403" evidence="1">
    <location>
        <begin position="1"/>
        <end position="309"/>
    </location>
</feature>
<dbReference type="InterPro" id="IPR051680">
    <property type="entry name" value="ATP-dep_Glu-Cys_Ligase-2"/>
</dbReference>
<dbReference type="PANTHER" id="PTHR34595:SF7">
    <property type="entry name" value="SLL1039 PROTEIN"/>
    <property type="match status" value="1"/>
</dbReference>
<dbReference type="InterPro" id="IPR007296">
    <property type="entry name" value="DUF403"/>
</dbReference>
<gene>
    <name evidence="2" type="ORF">V0U35_13480</name>
</gene>
<evidence type="ECO:0000259" key="1">
    <source>
        <dbReference type="Pfam" id="PF04168"/>
    </source>
</evidence>
<organism evidence="2 3">
    <name type="scientific">Hyphobacterium marinum</name>
    <dbReference type="NCBI Taxonomy" id="3116574"/>
    <lineage>
        <taxon>Bacteria</taxon>
        <taxon>Pseudomonadati</taxon>
        <taxon>Pseudomonadota</taxon>
        <taxon>Alphaproteobacteria</taxon>
        <taxon>Maricaulales</taxon>
        <taxon>Maricaulaceae</taxon>
        <taxon>Hyphobacterium</taxon>
    </lineage>
</organism>
<accession>A0ABU7M348</accession>
<dbReference type="RefSeq" id="WP_330197271.1">
    <property type="nucleotide sequence ID" value="NZ_JAZDRO010000008.1"/>
</dbReference>
<keyword evidence="3" id="KW-1185">Reference proteome</keyword>